<organism evidence="1 2">
    <name type="scientific">Portunus trituberculatus</name>
    <name type="common">Swimming crab</name>
    <name type="synonym">Neptunus trituberculatus</name>
    <dbReference type="NCBI Taxonomy" id="210409"/>
    <lineage>
        <taxon>Eukaryota</taxon>
        <taxon>Metazoa</taxon>
        <taxon>Ecdysozoa</taxon>
        <taxon>Arthropoda</taxon>
        <taxon>Crustacea</taxon>
        <taxon>Multicrustacea</taxon>
        <taxon>Malacostraca</taxon>
        <taxon>Eumalacostraca</taxon>
        <taxon>Eucarida</taxon>
        <taxon>Decapoda</taxon>
        <taxon>Pleocyemata</taxon>
        <taxon>Brachyura</taxon>
        <taxon>Eubrachyura</taxon>
        <taxon>Portunoidea</taxon>
        <taxon>Portunidae</taxon>
        <taxon>Portuninae</taxon>
        <taxon>Portunus</taxon>
    </lineage>
</organism>
<keyword evidence="2" id="KW-1185">Reference proteome</keyword>
<evidence type="ECO:0000313" key="1">
    <source>
        <dbReference type="EMBL" id="MPC74008.1"/>
    </source>
</evidence>
<proteinExistence type="predicted"/>
<gene>
    <name evidence="1" type="ORF">E2C01_068352</name>
</gene>
<dbReference type="EMBL" id="VSRR010038048">
    <property type="protein sequence ID" value="MPC74008.1"/>
    <property type="molecule type" value="Genomic_DNA"/>
</dbReference>
<dbReference type="Proteomes" id="UP000324222">
    <property type="component" value="Unassembled WGS sequence"/>
</dbReference>
<sequence length="69" mass="6993">MVGGEAAAGGGDGCGKTLYSVIDILIRARASYVARKFFGKVLSKGSGVAEAVAETSLPEGVTSQTNQLM</sequence>
<comment type="caution">
    <text evidence="1">The sequence shown here is derived from an EMBL/GenBank/DDBJ whole genome shotgun (WGS) entry which is preliminary data.</text>
</comment>
<evidence type="ECO:0000313" key="2">
    <source>
        <dbReference type="Proteomes" id="UP000324222"/>
    </source>
</evidence>
<accession>A0A5B7HZ71</accession>
<dbReference type="AlphaFoldDB" id="A0A5B7HZ71"/>
<protein>
    <submittedName>
        <fullName evidence="1">Uncharacterized protein</fullName>
    </submittedName>
</protein>
<name>A0A5B7HZ71_PORTR</name>
<reference evidence="1 2" key="1">
    <citation type="submission" date="2019-05" db="EMBL/GenBank/DDBJ databases">
        <title>Another draft genome of Portunus trituberculatus and its Hox gene families provides insights of decapod evolution.</title>
        <authorList>
            <person name="Jeong J.-H."/>
            <person name="Song I."/>
            <person name="Kim S."/>
            <person name="Choi T."/>
            <person name="Kim D."/>
            <person name="Ryu S."/>
            <person name="Kim W."/>
        </authorList>
    </citation>
    <scope>NUCLEOTIDE SEQUENCE [LARGE SCALE GENOMIC DNA]</scope>
    <source>
        <tissue evidence="1">Muscle</tissue>
    </source>
</reference>